<organism evidence="1 2">
    <name type="scientific">Rotaria sordida</name>
    <dbReference type="NCBI Taxonomy" id="392033"/>
    <lineage>
        <taxon>Eukaryota</taxon>
        <taxon>Metazoa</taxon>
        <taxon>Spiralia</taxon>
        <taxon>Gnathifera</taxon>
        <taxon>Rotifera</taxon>
        <taxon>Eurotatoria</taxon>
        <taxon>Bdelloidea</taxon>
        <taxon>Philodinida</taxon>
        <taxon>Philodinidae</taxon>
        <taxon>Rotaria</taxon>
    </lineage>
</organism>
<feature type="non-terminal residue" evidence="1">
    <location>
        <position position="1"/>
    </location>
</feature>
<reference evidence="1" key="1">
    <citation type="submission" date="2021-02" db="EMBL/GenBank/DDBJ databases">
        <authorList>
            <person name="Nowell W R."/>
        </authorList>
    </citation>
    <scope>NUCLEOTIDE SEQUENCE</scope>
</reference>
<evidence type="ECO:0000313" key="2">
    <source>
        <dbReference type="Proteomes" id="UP000663874"/>
    </source>
</evidence>
<proteinExistence type="predicted"/>
<dbReference type="Proteomes" id="UP000663874">
    <property type="component" value="Unassembled WGS sequence"/>
</dbReference>
<sequence>MGRCRRGCWSALLLYAHPDPDPHTLKINYQENKNEDVGHFDIQNNHIILNPTGPKNCLYDAISAQTNISSNELRQRVANHMRHNADCLLYIGGTNRNNNSPQFEIQSYENTRLSEATGKLKMIMDKFIDAVNIDEMGKEGQTLEK</sequence>
<name>A0A820H6F7_9BILA</name>
<gene>
    <name evidence="1" type="ORF">FNK824_LOCUS40174</name>
</gene>
<comment type="caution">
    <text evidence="1">The sequence shown here is derived from an EMBL/GenBank/DDBJ whole genome shotgun (WGS) entry which is preliminary data.</text>
</comment>
<protein>
    <submittedName>
        <fullName evidence="1">Uncharacterized protein</fullName>
    </submittedName>
</protein>
<dbReference type="EMBL" id="CAJOBE010030205">
    <property type="protein sequence ID" value="CAF4288404.1"/>
    <property type="molecule type" value="Genomic_DNA"/>
</dbReference>
<accession>A0A820H6F7</accession>
<dbReference type="AlphaFoldDB" id="A0A820H6F7"/>
<evidence type="ECO:0000313" key="1">
    <source>
        <dbReference type="EMBL" id="CAF4288404.1"/>
    </source>
</evidence>